<evidence type="ECO:0000313" key="17">
    <source>
        <dbReference type="Proteomes" id="UP000324298"/>
    </source>
</evidence>
<dbReference type="Pfam" id="PF00582">
    <property type="entry name" value="Usp"/>
    <property type="match status" value="1"/>
</dbReference>
<dbReference type="GO" id="GO:0000155">
    <property type="term" value="F:phosphorelay sensor kinase activity"/>
    <property type="evidence" value="ECO:0007669"/>
    <property type="project" value="InterPro"/>
</dbReference>
<dbReference type="OrthoDB" id="9806130at2"/>
<dbReference type="InterPro" id="IPR036097">
    <property type="entry name" value="HisK_dim/P_sf"/>
</dbReference>
<dbReference type="SUPFAM" id="SSF55781">
    <property type="entry name" value="GAF domain-like"/>
    <property type="match status" value="1"/>
</dbReference>
<dbReference type="InterPro" id="IPR027417">
    <property type="entry name" value="P-loop_NTPase"/>
</dbReference>
<organism evidence="16 17">
    <name type="scientific">Oryzomonas rubra</name>
    <dbReference type="NCBI Taxonomy" id="2509454"/>
    <lineage>
        <taxon>Bacteria</taxon>
        <taxon>Pseudomonadati</taxon>
        <taxon>Thermodesulfobacteriota</taxon>
        <taxon>Desulfuromonadia</taxon>
        <taxon>Geobacterales</taxon>
        <taxon>Geobacteraceae</taxon>
        <taxon>Oryzomonas</taxon>
    </lineage>
</organism>
<dbReference type="RefSeq" id="WP_149307357.1">
    <property type="nucleotide sequence ID" value="NZ_SRSD01000005.1"/>
</dbReference>
<evidence type="ECO:0000256" key="4">
    <source>
        <dbReference type="ARBA" id="ARBA00022553"/>
    </source>
</evidence>
<keyword evidence="9" id="KW-0067">ATP-binding</keyword>
<evidence type="ECO:0000313" key="16">
    <source>
        <dbReference type="EMBL" id="KAA0891658.1"/>
    </source>
</evidence>
<dbReference type="Pfam" id="PF02702">
    <property type="entry name" value="KdpD"/>
    <property type="match status" value="1"/>
</dbReference>
<comment type="caution">
    <text evidence="16">The sequence shown here is derived from an EMBL/GenBank/DDBJ whole genome shotgun (WGS) entry which is preliminary data.</text>
</comment>
<dbReference type="Gene3D" id="3.30.565.10">
    <property type="entry name" value="Histidine kinase-like ATPase, C-terminal domain"/>
    <property type="match status" value="1"/>
</dbReference>
<dbReference type="AlphaFoldDB" id="A0A5A9XH60"/>
<dbReference type="Pfam" id="PF02518">
    <property type="entry name" value="HATPase_c"/>
    <property type="match status" value="1"/>
</dbReference>
<evidence type="ECO:0000256" key="6">
    <source>
        <dbReference type="ARBA" id="ARBA00022692"/>
    </source>
</evidence>
<dbReference type="GO" id="GO:0005524">
    <property type="term" value="F:ATP binding"/>
    <property type="evidence" value="ECO:0007669"/>
    <property type="project" value="UniProtKB-KW"/>
</dbReference>
<dbReference type="InterPro" id="IPR014729">
    <property type="entry name" value="Rossmann-like_a/b/a_fold"/>
</dbReference>
<keyword evidence="10 14" id="KW-1133">Transmembrane helix</keyword>
<keyword evidence="11" id="KW-0902">Two-component regulatory system</keyword>
<dbReference type="Gene3D" id="1.20.120.620">
    <property type="entry name" value="Backbone structure of the membrane domain of e. Coli histidine kinase receptor kdpd"/>
    <property type="match status" value="1"/>
</dbReference>
<dbReference type="CDD" id="cd00075">
    <property type="entry name" value="HATPase"/>
    <property type="match status" value="1"/>
</dbReference>
<dbReference type="SMART" id="SM00388">
    <property type="entry name" value="HisKA"/>
    <property type="match status" value="1"/>
</dbReference>
<evidence type="ECO:0000256" key="11">
    <source>
        <dbReference type="ARBA" id="ARBA00023012"/>
    </source>
</evidence>
<dbReference type="InterPro" id="IPR003018">
    <property type="entry name" value="GAF"/>
</dbReference>
<dbReference type="SMART" id="SM00387">
    <property type="entry name" value="HATPase_c"/>
    <property type="match status" value="1"/>
</dbReference>
<dbReference type="PRINTS" id="PR00344">
    <property type="entry name" value="BCTRLSENSOR"/>
</dbReference>
<evidence type="ECO:0000256" key="5">
    <source>
        <dbReference type="ARBA" id="ARBA00022679"/>
    </source>
</evidence>
<dbReference type="InterPro" id="IPR052023">
    <property type="entry name" value="Histidine_kinase_KdpD"/>
</dbReference>
<dbReference type="InterPro" id="IPR006016">
    <property type="entry name" value="UspA"/>
</dbReference>
<keyword evidence="5" id="KW-0808">Transferase</keyword>
<comment type="catalytic activity">
    <reaction evidence="1">
        <text>ATP + protein L-histidine = ADP + protein N-phospho-L-histidine.</text>
        <dbReference type="EC" id="2.7.13.3"/>
    </reaction>
</comment>
<dbReference type="Gene3D" id="3.30.450.40">
    <property type="match status" value="1"/>
</dbReference>
<dbReference type="Gene3D" id="3.40.50.300">
    <property type="entry name" value="P-loop containing nucleotide triphosphate hydrolases"/>
    <property type="match status" value="1"/>
</dbReference>
<dbReference type="SUPFAM" id="SSF55874">
    <property type="entry name" value="ATPase domain of HSP90 chaperone/DNA topoisomerase II/histidine kinase"/>
    <property type="match status" value="1"/>
</dbReference>
<dbReference type="SUPFAM" id="SSF52402">
    <property type="entry name" value="Adenine nucleotide alpha hydrolases-like"/>
    <property type="match status" value="1"/>
</dbReference>
<evidence type="ECO:0000256" key="13">
    <source>
        <dbReference type="ARBA" id="ARBA00057300"/>
    </source>
</evidence>
<dbReference type="GO" id="GO:0042802">
    <property type="term" value="F:identical protein binding"/>
    <property type="evidence" value="ECO:0007669"/>
    <property type="project" value="UniProtKB-ARBA"/>
</dbReference>
<protein>
    <recommendedName>
        <fullName evidence="3">histidine kinase</fullName>
        <ecNumber evidence="3">2.7.13.3</ecNumber>
    </recommendedName>
</protein>
<dbReference type="Pfam" id="PF00512">
    <property type="entry name" value="HisKA"/>
    <property type="match status" value="1"/>
</dbReference>
<feature type="transmembrane region" description="Helical" evidence="14">
    <location>
        <begin position="407"/>
        <end position="426"/>
    </location>
</feature>
<dbReference type="InterPro" id="IPR029016">
    <property type="entry name" value="GAF-like_dom_sf"/>
</dbReference>
<evidence type="ECO:0000256" key="12">
    <source>
        <dbReference type="ARBA" id="ARBA00023136"/>
    </source>
</evidence>
<evidence type="ECO:0000256" key="14">
    <source>
        <dbReference type="SAM" id="Phobius"/>
    </source>
</evidence>
<feature type="transmembrane region" description="Helical" evidence="14">
    <location>
        <begin position="483"/>
        <end position="502"/>
    </location>
</feature>
<keyword evidence="8 16" id="KW-0418">Kinase</keyword>
<evidence type="ECO:0000259" key="15">
    <source>
        <dbReference type="PROSITE" id="PS50109"/>
    </source>
</evidence>
<gene>
    <name evidence="16" type="ORF">ET418_09425</name>
</gene>
<keyword evidence="7" id="KW-0547">Nucleotide-binding</keyword>
<dbReference type="EC" id="2.7.13.3" evidence="3"/>
<dbReference type="EMBL" id="SRSD01000005">
    <property type="protein sequence ID" value="KAA0891658.1"/>
    <property type="molecule type" value="Genomic_DNA"/>
</dbReference>
<comment type="subcellular location">
    <subcellularLocation>
        <location evidence="2">Membrane</location>
        <topology evidence="2">Multi-pass membrane protein</topology>
    </subcellularLocation>
</comment>
<dbReference type="FunFam" id="3.40.50.300:FF:000483">
    <property type="entry name" value="Sensor histidine kinase KdpD"/>
    <property type="match status" value="1"/>
</dbReference>
<keyword evidence="12 14" id="KW-0472">Membrane</keyword>
<dbReference type="InterPro" id="IPR003661">
    <property type="entry name" value="HisK_dim/P_dom"/>
</dbReference>
<proteinExistence type="predicted"/>
<keyword evidence="4" id="KW-0597">Phosphoprotein</keyword>
<sequence length="898" mass="98647">MPANGDDNRPSPETLLKLAQAEEAAAEQGQPGKLKIFLGYAAGVGKTFAMLEAARQRRGEGRDVVAGYVESHGRSETDALLEGLEVLPRKEFIHQGVRLPEMDLDALLARKPQIALVDELAHSNAPGARHDKRWQDVEELLAAGIDVFTTVNIQHFESLNDVVAQITGVVVRETLPDHLLDTAFEIRLVDIPPEDLLQRLHEGKVYIADQAAKAMEKFFRPGNLMALRELSLRRTAARVDDQMRAYMETQAITGPWATTERLLVCVSGSPYSEKLIRATCRLAEELKAQWYTVYIETPGSGKHVRENREHVWRDLRLAESLGSQVASVTATTVTDALLEYAARHNVTKIVMGKPTKPRWRELVVPPVVDQVIRHSGAIDVVVVSFETVEKPAPHAAQAAQSPFGFRGYAASLMLVIAVSAVCEFFRPFLDPTNMVMFYLLAVVVAAVRLDRKQAVVTSLLGVLAFDFFFVPPRLTFAVADTQYLITFIALFIVGVVISTLVARSRERAEAMRAREVQTASLYYLSRDLAAAVDIGAVMKALIRNVEEALNAHVALFLPEGERLDVMAVSRGLGIDAKEQAVADWAFRNRHPAGRGTDTLVSADLLYLPLQTPASVLAVMGVRLENDVEYRSTESRRLLDAFATQAAMAMERVQFSRQAEQAQILQARENLERALLNSISHDLRTPLASVTGVLTSLRDEGAHLSDPARRELLDTACGEAERLNRFVGNLLDMTRIEAGAVRLNLEPCDVQDLVGCALAVLEPRIENREISFRMLPAMPLVPMDLVLMTQVLVNLLENSLKYSPPTTPIEIAARTDASWLIIEITDHGPGVPEKDLQRVFDKFYRIPVPEGAGGTGLGLSICKGIVEAHGGTIRAENRPGGGLGIVLHLPLDPGSLPGL</sequence>
<dbReference type="SUPFAM" id="SSF47384">
    <property type="entry name" value="Homodimeric domain of signal transducing histidine kinase"/>
    <property type="match status" value="1"/>
</dbReference>
<reference evidence="16 17" key="1">
    <citation type="submission" date="2019-04" db="EMBL/GenBank/DDBJ databases">
        <title>Geobacter ruber sp. nov., ferric-reducing bacteria isolated from paddy soil.</title>
        <authorList>
            <person name="Xu Z."/>
            <person name="Masuda Y."/>
            <person name="Itoh H."/>
            <person name="Senoo K."/>
        </authorList>
    </citation>
    <scope>NUCLEOTIDE SEQUENCE [LARGE SCALE GENOMIC DNA]</scope>
    <source>
        <strain evidence="16 17">Red88</strain>
    </source>
</reference>
<dbReference type="GO" id="GO:0005737">
    <property type="term" value="C:cytoplasm"/>
    <property type="evidence" value="ECO:0007669"/>
    <property type="project" value="UniProtKB-ARBA"/>
</dbReference>
<dbReference type="CDD" id="cd00082">
    <property type="entry name" value="HisKA"/>
    <property type="match status" value="1"/>
</dbReference>
<feature type="transmembrane region" description="Helical" evidence="14">
    <location>
        <begin position="432"/>
        <end position="449"/>
    </location>
</feature>
<evidence type="ECO:0000256" key="1">
    <source>
        <dbReference type="ARBA" id="ARBA00000085"/>
    </source>
</evidence>
<evidence type="ECO:0000256" key="9">
    <source>
        <dbReference type="ARBA" id="ARBA00022840"/>
    </source>
</evidence>
<evidence type="ECO:0000256" key="8">
    <source>
        <dbReference type="ARBA" id="ARBA00022777"/>
    </source>
</evidence>
<evidence type="ECO:0000256" key="2">
    <source>
        <dbReference type="ARBA" id="ARBA00004141"/>
    </source>
</evidence>
<dbReference type="InterPro" id="IPR038318">
    <property type="entry name" value="KdpD_sf"/>
</dbReference>
<dbReference type="Pfam" id="PF13492">
    <property type="entry name" value="GAF_3"/>
    <property type="match status" value="1"/>
</dbReference>
<dbReference type="PANTHER" id="PTHR45569:SF1">
    <property type="entry name" value="SENSOR PROTEIN KDPD"/>
    <property type="match status" value="1"/>
</dbReference>
<keyword evidence="6 14" id="KW-0812">Transmembrane</keyword>
<dbReference type="InterPro" id="IPR025201">
    <property type="entry name" value="KdpD_TM"/>
</dbReference>
<dbReference type="InterPro" id="IPR005467">
    <property type="entry name" value="His_kinase_dom"/>
</dbReference>
<dbReference type="InterPro" id="IPR004358">
    <property type="entry name" value="Sig_transdc_His_kin-like_C"/>
</dbReference>
<dbReference type="Gene3D" id="3.40.50.620">
    <property type="entry name" value="HUPs"/>
    <property type="match status" value="1"/>
</dbReference>
<dbReference type="InterPro" id="IPR003594">
    <property type="entry name" value="HATPase_dom"/>
</dbReference>
<dbReference type="Pfam" id="PF13493">
    <property type="entry name" value="DUF4118"/>
    <property type="match status" value="1"/>
</dbReference>
<dbReference type="Gene3D" id="1.10.287.130">
    <property type="match status" value="1"/>
</dbReference>
<dbReference type="GO" id="GO:0005886">
    <property type="term" value="C:plasma membrane"/>
    <property type="evidence" value="ECO:0007669"/>
    <property type="project" value="TreeGrafter"/>
</dbReference>
<feature type="domain" description="Histidine kinase" evidence="15">
    <location>
        <begin position="677"/>
        <end position="892"/>
    </location>
</feature>
<dbReference type="InterPro" id="IPR003852">
    <property type="entry name" value="Sig_transdc_His_kinase_KdpD_N"/>
</dbReference>
<evidence type="ECO:0000256" key="10">
    <source>
        <dbReference type="ARBA" id="ARBA00022989"/>
    </source>
</evidence>
<accession>A0A5A9XH60</accession>
<feature type="transmembrane region" description="Helical" evidence="14">
    <location>
        <begin position="454"/>
        <end position="471"/>
    </location>
</feature>
<dbReference type="PROSITE" id="PS50109">
    <property type="entry name" value="HIS_KIN"/>
    <property type="match status" value="1"/>
</dbReference>
<dbReference type="PANTHER" id="PTHR45569">
    <property type="entry name" value="SENSOR PROTEIN KDPD"/>
    <property type="match status" value="1"/>
</dbReference>
<dbReference type="Proteomes" id="UP000324298">
    <property type="component" value="Unassembled WGS sequence"/>
</dbReference>
<dbReference type="FunFam" id="3.30.565.10:FF:000042">
    <property type="entry name" value="Two-component sensor histidine kinase KdpD"/>
    <property type="match status" value="1"/>
</dbReference>
<evidence type="ECO:0000256" key="3">
    <source>
        <dbReference type="ARBA" id="ARBA00012438"/>
    </source>
</evidence>
<keyword evidence="17" id="KW-1185">Reference proteome</keyword>
<name>A0A5A9XH60_9BACT</name>
<dbReference type="CDD" id="cd01987">
    <property type="entry name" value="USP_KdpD-like"/>
    <property type="match status" value="1"/>
</dbReference>
<comment type="function">
    <text evidence="13">Member of the two-component regulatory system KdpD/KdpE involved in the regulation of the kdp operon. KdpD may function as a membrane-associated protein kinase that phosphorylates KdpE in response to environmental signals.</text>
</comment>
<evidence type="ECO:0000256" key="7">
    <source>
        <dbReference type="ARBA" id="ARBA00022741"/>
    </source>
</evidence>
<dbReference type="InterPro" id="IPR036890">
    <property type="entry name" value="HATPase_C_sf"/>
</dbReference>